<dbReference type="Proteomes" id="UP000684084">
    <property type="component" value="Unassembled WGS sequence"/>
</dbReference>
<reference evidence="1" key="1">
    <citation type="submission" date="2020-05" db="EMBL/GenBank/DDBJ databases">
        <authorList>
            <person name="Rincon C."/>
            <person name="Sanders R I."/>
            <person name="Robbins C."/>
            <person name="Chaturvedi A."/>
        </authorList>
    </citation>
    <scope>NUCLEOTIDE SEQUENCE</scope>
    <source>
        <strain evidence="1">CHB12</strain>
    </source>
</reference>
<gene>
    <name evidence="1" type="ORF">CHRIB12_LOCUS1789</name>
</gene>
<organism evidence="1 2">
    <name type="scientific">Rhizophagus irregularis</name>
    <dbReference type="NCBI Taxonomy" id="588596"/>
    <lineage>
        <taxon>Eukaryota</taxon>
        <taxon>Fungi</taxon>
        <taxon>Fungi incertae sedis</taxon>
        <taxon>Mucoromycota</taxon>
        <taxon>Glomeromycotina</taxon>
        <taxon>Glomeromycetes</taxon>
        <taxon>Glomerales</taxon>
        <taxon>Glomeraceae</taxon>
        <taxon>Rhizophagus</taxon>
    </lineage>
</organism>
<comment type="caution">
    <text evidence="1">The sequence shown here is derived from an EMBL/GenBank/DDBJ whole genome shotgun (WGS) entry which is preliminary data.</text>
</comment>
<dbReference type="EMBL" id="CAGKOT010000002">
    <property type="protein sequence ID" value="CAB5314420.1"/>
    <property type="molecule type" value="Genomic_DNA"/>
</dbReference>
<accession>A0A916DZ82</accession>
<sequence length="86" mass="10162">MWVGTRKRLNKIFLKNSEGYIYHFYLILKRTGSASWPQFYCERPSLFSEFLDDNKSLVCPGEMSVNGRNNLKLCFYVPQEICKNNI</sequence>
<dbReference type="AlphaFoldDB" id="A0A916DZ82"/>
<protein>
    <submittedName>
        <fullName evidence="1">Uncharacterized protein</fullName>
    </submittedName>
</protein>
<name>A0A916DZ82_9GLOM</name>
<evidence type="ECO:0000313" key="1">
    <source>
        <dbReference type="EMBL" id="CAB5314420.1"/>
    </source>
</evidence>
<dbReference type="OrthoDB" id="10281213at2759"/>
<proteinExistence type="predicted"/>
<evidence type="ECO:0000313" key="2">
    <source>
        <dbReference type="Proteomes" id="UP000684084"/>
    </source>
</evidence>